<dbReference type="Proteomes" id="UP001370490">
    <property type="component" value="Unassembled WGS sequence"/>
</dbReference>
<organism evidence="1 2">
    <name type="scientific">Dillenia turbinata</name>
    <dbReference type="NCBI Taxonomy" id="194707"/>
    <lineage>
        <taxon>Eukaryota</taxon>
        <taxon>Viridiplantae</taxon>
        <taxon>Streptophyta</taxon>
        <taxon>Embryophyta</taxon>
        <taxon>Tracheophyta</taxon>
        <taxon>Spermatophyta</taxon>
        <taxon>Magnoliopsida</taxon>
        <taxon>eudicotyledons</taxon>
        <taxon>Gunneridae</taxon>
        <taxon>Pentapetalae</taxon>
        <taxon>Dilleniales</taxon>
        <taxon>Dilleniaceae</taxon>
        <taxon>Dillenia</taxon>
    </lineage>
</organism>
<dbReference type="EMBL" id="JBAMMX010000027">
    <property type="protein sequence ID" value="KAK6913552.1"/>
    <property type="molecule type" value="Genomic_DNA"/>
</dbReference>
<keyword evidence="2" id="KW-1185">Reference proteome</keyword>
<accession>A0AAN8UNC4</accession>
<evidence type="ECO:0000313" key="1">
    <source>
        <dbReference type="EMBL" id="KAK6913552.1"/>
    </source>
</evidence>
<dbReference type="AlphaFoldDB" id="A0AAN8UNC4"/>
<feature type="non-terminal residue" evidence="1">
    <location>
        <position position="1"/>
    </location>
</feature>
<proteinExistence type="predicted"/>
<protein>
    <submittedName>
        <fullName evidence="1">Uncharacterized protein</fullName>
    </submittedName>
</protein>
<reference evidence="1 2" key="1">
    <citation type="submission" date="2023-12" db="EMBL/GenBank/DDBJ databases">
        <title>A high-quality genome assembly for Dillenia turbinata (Dilleniales).</title>
        <authorList>
            <person name="Chanderbali A."/>
        </authorList>
    </citation>
    <scope>NUCLEOTIDE SEQUENCE [LARGE SCALE GENOMIC DNA]</scope>
    <source>
        <strain evidence="1">LSX21</strain>
        <tissue evidence="1">Leaf</tissue>
    </source>
</reference>
<name>A0AAN8UNC4_9MAGN</name>
<comment type="caution">
    <text evidence="1">The sequence shown here is derived from an EMBL/GenBank/DDBJ whole genome shotgun (WGS) entry which is preliminary data.</text>
</comment>
<sequence length="192" mass="21521">YLSQTELKIKSPYINQARLAPPSHHLLKLLKINIPITVSINITDHPTAVLQRALLSQSLQHGVQFTRRNQTILVSVIHVERLPKLFALGSARAVVVPAGVELGELVDVDIAVAVCVDFGHYPLNLVGRRVGAESPEKRAEFAAGDFTVSIGVESVEDELYVVRSVSFCVFVRHWRNRERRQRKKIRSCFGFC</sequence>
<gene>
    <name evidence="1" type="ORF">RJ641_023153</name>
</gene>
<evidence type="ECO:0000313" key="2">
    <source>
        <dbReference type="Proteomes" id="UP001370490"/>
    </source>
</evidence>